<keyword evidence="2" id="KW-0378">Hydrolase</keyword>
<dbReference type="AlphaFoldDB" id="A0A1J5RMS8"/>
<gene>
    <name evidence="2" type="primary">soj_18</name>
    <name evidence="2" type="ORF">GALL_210630</name>
</gene>
<name>A0A1J5RMS8_9ZZZZ</name>
<protein>
    <submittedName>
        <fullName evidence="2">Chromosome-partitioning ATPase Soj</fullName>
        <ecNumber evidence="2">3.6.-.-</ecNumber>
    </submittedName>
</protein>
<dbReference type="CDD" id="cd02042">
    <property type="entry name" value="ParAB_family"/>
    <property type="match status" value="1"/>
</dbReference>
<reference evidence="2" key="1">
    <citation type="submission" date="2016-10" db="EMBL/GenBank/DDBJ databases">
        <title>Sequence of Gallionella enrichment culture.</title>
        <authorList>
            <person name="Poehlein A."/>
            <person name="Muehling M."/>
            <person name="Daniel R."/>
        </authorList>
    </citation>
    <scope>NUCLEOTIDE SEQUENCE</scope>
</reference>
<dbReference type="EMBL" id="MLJW01000141">
    <property type="protein sequence ID" value="OIQ96866.1"/>
    <property type="molecule type" value="Genomic_DNA"/>
</dbReference>
<dbReference type="PIRSF" id="PIRSF009320">
    <property type="entry name" value="Nuc_binding_HP_1000"/>
    <property type="match status" value="1"/>
</dbReference>
<dbReference type="GO" id="GO:0016787">
    <property type="term" value="F:hydrolase activity"/>
    <property type="evidence" value="ECO:0007669"/>
    <property type="project" value="UniProtKB-KW"/>
</dbReference>
<evidence type="ECO:0000313" key="2">
    <source>
        <dbReference type="EMBL" id="OIQ96866.1"/>
    </source>
</evidence>
<proteinExistence type="predicted"/>
<dbReference type="EC" id="3.6.-.-" evidence="2"/>
<organism evidence="2">
    <name type="scientific">mine drainage metagenome</name>
    <dbReference type="NCBI Taxonomy" id="410659"/>
    <lineage>
        <taxon>unclassified sequences</taxon>
        <taxon>metagenomes</taxon>
        <taxon>ecological metagenomes</taxon>
    </lineage>
</organism>
<evidence type="ECO:0000259" key="1">
    <source>
        <dbReference type="Pfam" id="PF01656"/>
    </source>
</evidence>
<comment type="caution">
    <text evidence="2">The sequence shown here is derived from an EMBL/GenBank/DDBJ whole genome shotgun (WGS) entry which is preliminary data.</text>
</comment>
<dbReference type="PANTHER" id="PTHR13696:SF96">
    <property type="entry name" value="COBQ_COBB_MIND_PARA NUCLEOTIDE BINDING DOMAIN-CONTAINING PROTEIN"/>
    <property type="match status" value="1"/>
</dbReference>
<dbReference type="InterPro" id="IPR002586">
    <property type="entry name" value="CobQ/CobB/MinD/ParA_Nub-bd_dom"/>
</dbReference>
<feature type="domain" description="CobQ/CobB/MinD/ParA nucleotide binding" evidence="1">
    <location>
        <begin position="4"/>
        <end position="178"/>
    </location>
</feature>
<accession>A0A1J5RMS8</accession>
<dbReference type="Pfam" id="PF01656">
    <property type="entry name" value="CbiA"/>
    <property type="match status" value="1"/>
</dbReference>
<dbReference type="Gene3D" id="3.40.50.300">
    <property type="entry name" value="P-loop containing nucleotide triphosphate hydrolases"/>
    <property type="match status" value="1"/>
</dbReference>
<dbReference type="InterPro" id="IPR027417">
    <property type="entry name" value="P-loop_NTPase"/>
</dbReference>
<sequence length="211" mass="23171">MKNILIANSKGGSGKTTLSTNLAGYFATLGGHVMLSDLDRQQSSAQWLSRRPPEFAPIHSHNPRSKELPFNADWLITDSPAGLREEKLSEAVKQADCVIVPIQPSAFDIGAVRSFLDILAEEKAIRKNKTFVALVGMRINSRTNSAAMLADFMEQTGLPVLTYLRNAQVYATAAEQGISLFDMRPSLVTQDLEQWEPLLDWVVEAANANNA</sequence>
<dbReference type="InterPro" id="IPR050678">
    <property type="entry name" value="DNA_Partitioning_ATPase"/>
</dbReference>
<dbReference type="SUPFAM" id="SSF52540">
    <property type="entry name" value="P-loop containing nucleoside triphosphate hydrolases"/>
    <property type="match status" value="1"/>
</dbReference>
<dbReference type="PANTHER" id="PTHR13696">
    <property type="entry name" value="P-LOOP CONTAINING NUCLEOSIDE TRIPHOSPHATE HYDROLASE"/>
    <property type="match status" value="1"/>
</dbReference>